<accession>A0A011PTV6</accession>
<organism evidence="2 3">
    <name type="scientific">Candidatus Accumulibacter appositus</name>
    <dbReference type="NCBI Taxonomy" id="1454003"/>
    <lineage>
        <taxon>Bacteria</taxon>
        <taxon>Pseudomonadati</taxon>
        <taxon>Pseudomonadota</taxon>
        <taxon>Betaproteobacteria</taxon>
        <taxon>Candidatus Accumulibacter</taxon>
    </lineage>
</organism>
<dbReference type="SUPFAM" id="SSF52200">
    <property type="entry name" value="Toll/Interleukin receptor TIR domain"/>
    <property type="match status" value="1"/>
</dbReference>
<gene>
    <name evidence="2" type="ORF">AW10_01911</name>
</gene>
<evidence type="ECO:0000313" key="3">
    <source>
        <dbReference type="Proteomes" id="UP000021816"/>
    </source>
</evidence>
<dbReference type="AlphaFoldDB" id="A0A011PTV6"/>
<name>A0A011PTV6_9PROT</name>
<proteinExistence type="predicted"/>
<dbReference type="PROSITE" id="PS50104">
    <property type="entry name" value="TIR"/>
    <property type="match status" value="1"/>
</dbReference>
<dbReference type="InterPro" id="IPR035897">
    <property type="entry name" value="Toll_tir_struct_dom_sf"/>
</dbReference>
<feature type="domain" description="TIR" evidence="1">
    <location>
        <begin position="213"/>
        <end position="341"/>
    </location>
</feature>
<dbReference type="GO" id="GO:0007165">
    <property type="term" value="P:signal transduction"/>
    <property type="evidence" value="ECO:0007669"/>
    <property type="project" value="InterPro"/>
</dbReference>
<dbReference type="Pfam" id="PF13676">
    <property type="entry name" value="TIR_2"/>
    <property type="match status" value="1"/>
</dbReference>
<protein>
    <submittedName>
        <fullName evidence="2">TIR domain protein</fullName>
    </submittedName>
</protein>
<dbReference type="Gene3D" id="3.40.50.10140">
    <property type="entry name" value="Toll/interleukin-1 receptor homology (TIR) domain"/>
    <property type="match status" value="1"/>
</dbReference>
<comment type="caution">
    <text evidence="2">The sequence shown here is derived from an EMBL/GenBank/DDBJ whole genome shotgun (WGS) entry which is preliminary data.</text>
</comment>
<dbReference type="Proteomes" id="UP000021816">
    <property type="component" value="Unassembled WGS sequence"/>
</dbReference>
<dbReference type="InterPro" id="IPR000157">
    <property type="entry name" value="TIR_dom"/>
</dbReference>
<sequence>MEKIYEIQVFDGQTEHLISLFLGDITELGRHEAVDLLVASAFPDDYVPTPTSLIGALHRSGLSVAELALDKAVDLRNTSGFWLSREIDDHSAWRGARRLAVFEPHELGSPPETVSALFRGLFPFLSDQEDRRVAMPILASGDQRWSALLMMEALVSAAIQWMRRGLPVSQLMIFERDPGRAPALLTLMKTLAENGEGSRTRGASLSAPPPVAPHYDVFLSFSSHNADAADAFKRELAAISQSTTVFDFRLSIQKGKSYQDDIDRAIESCRKVVSILSPAYFASPECQEELNIARLRNKRAGFGLLIPLCWKSVSPALPLWLQTLNQSDCLEESLDKLTTAAKDVHATL</sequence>
<evidence type="ECO:0000259" key="1">
    <source>
        <dbReference type="PROSITE" id="PS50104"/>
    </source>
</evidence>
<reference evidence="2 3" key="1">
    <citation type="submission" date="2014-02" db="EMBL/GenBank/DDBJ databases">
        <title>Expanding our view of genomic diversity in Candidatus Accumulibacter clades.</title>
        <authorList>
            <person name="Skennerton C.T."/>
            <person name="Barr J.J."/>
            <person name="Slater F.R."/>
            <person name="Bond P.L."/>
            <person name="Tyson G.W."/>
        </authorList>
    </citation>
    <scope>NUCLEOTIDE SEQUENCE [LARGE SCALE GENOMIC DNA]</scope>
    <source>
        <strain evidence="3">BA-92</strain>
    </source>
</reference>
<dbReference type="EMBL" id="JEMX01000038">
    <property type="protein sequence ID" value="EXI80265.1"/>
    <property type="molecule type" value="Genomic_DNA"/>
</dbReference>
<dbReference type="SMART" id="SM00255">
    <property type="entry name" value="TIR"/>
    <property type="match status" value="1"/>
</dbReference>
<dbReference type="PATRIC" id="fig|1454003.3.peg.1961"/>
<evidence type="ECO:0000313" key="2">
    <source>
        <dbReference type="EMBL" id="EXI80265.1"/>
    </source>
</evidence>